<feature type="domain" description="HTH arsR-type" evidence="3">
    <location>
        <begin position="169"/>
        <end position="268"/>
    </location>
</feature>
<dbReference type="SUPFAM" id="SSF46785">
    <property type="entry name" value="Winged helix' DNA-binding domain"/>
    <property type="match status" value="1"/>
</dbReference>
<reference evidence="4" key="1">
    <citation type="submission" date="2020-02" db="EMBL/GenBank/DDBJ databases">
        <authorList>
            <person name="Meier V. D."/>
        </authorList>
    </citation>
    <scope>NUCLEOTIDE SEQUENCE</scope>
    <source>
        <strain evidence="4">AVDCRST_MAG68</strain>
    </source>
</reference>
<dbReference type="InterPro" id="IPR036390">
    <property type="entry name" value="WH_DNA-bd_sf"/>
</dbReference>
<dbReference type="SMART" id="SM00065">
    <property type="entry name" value="GAF"/>
    <property type="match status" value="1"/>
</dbReference>
<name>A0A6J4K9E8_9BACT</name>
<evidence type="ECO:0000313" key="4">
    <source>
        <dbReference type="EMBL" id="CAA9298830.1"/>
    </source>
</evidence>
<dbReference type="InterPro" id="IPR011991">
    <property type="entry name" value="ArsR-like_HTH"/>
</dbReference>
<keyword evidence="2" id="KW-0804">Transcription</keyword>
<organism evidence="4">
    <name type="scientific">uncultured Gemmatimonadota bacterium</name>
    <dbReference type="NCBI Taxonomy" id="203437"/>
    <lineage>
        <taxon>Bacteria</taxon>
        <taxon>Pseudomonadati</taxon>
        <taxon>Gemmatimonadota</taxon>
        <taxon>environmental samples</taxon>
    </lineage>
</organism>
<dbReference type="SMART" id="SM00418">
    <property type="entry name" value="HTH_ARSR"/>
    <property type="match status" value="1"/>
</dbReference>
<dbReference type="EMBL" id="CADCTW010000018">
    <property type="protein sequence ID" value="CAA9298830.1"/>
    <property type="molecule type" value="Genomic_DNA"/>
</dbReference>
<dbReference type="InterPro" id="IPR029016">
    <property type="entry name" value="GAF-like_dom_sf"/>
</dbReference>
<evidence type="ECO:0000259" key="3">
    <source>
        <dbReference type="PROSITE" id="PS50987"/>
    </source>
</evidence>
<dbReference type="InterPro" id="IPR036388">
    <property type="entry name" value="WH-like_DNA-bd_sf"/>
</dbReference>
<dbReference type="InterPro" id="IPR001845">
    <property type="entry name" value="HTH_ArsR_DNA-bd_dom"/>
</dbReference>
<dbReference type="AlphaFoldDB" id="A0A6J4K9E8"/>
<dbReference type="NCBIfam" id="NF033788">
    <property type="entry name" value="HTH_metalloreg"/>
    <property type="match status" value="1"/>
</dbReference>
<dbReference type="PANTHER" id="PTHR43102">
    <property type="entry name" value="SLR1143 PROTEIN"/>
    <property type="match status" value="1"/>
</dbReference>
<dbReference type="InterPro" id="IPR003018">
    <property type="entry name" value="GAF"/>
</dbReference>
<protein>
    <recommendedName>
        <fullName evidence="3">HTH arsR-type domain-containing protein</fullName>
    </recommendedName>
</protein>
<keyword evidence="1" id="KW-0805">Transcription regulation</keyword>
<dbReference type="CDD" id="cd00090">
    <property type="entry name" value="HTH_ARSR"/>
    <property type="match status" value="1"/>
</dbReference>
<accession>A0A6J4K9E8</accession>
<dbReference type="GO" id="GO:0003700">
    <property type="term" value="F:DNA-binding transcription factor activity"/>
    <property type="evidence" value="ECO:0007669"/>
    <property type="project" value="InterPro"/>
</dbReference>
<dbReference type="Pfam" id="PF01022">
    <property type="entry name" value="HTH_5"/>
    <property type="match status" value="1"/>
</dbReference>
<dbReference type="Gene3D" id="3.30.450.40">
    <property type="match status" value="1"/>
</dbReference>
<evidence type="ECO:0000256" key="2">
    <source>
        <dbReference type="ARBA" id="ARBA00023163"/>
    </source>
</evidence>
<dbReference type="PRINTS" id="PR00778">
    <property type="entry name" value="HTHARSR"/>
</dbReference>
<dbReference type="PROSITE" id="PS50987">
    <property type="entry name" value="HTH_ARSR_2"/>
    <property type="match status" value="1"/>
</dbReference>
<dbReference type="SUPFAM" id="SSF55781">
    <property type="entry name" value="GAF domain-like"/>
    <property type="match status" value="1"/>
</dbReference>
<sequence length="268" mass="29020">MQTSTNGFSSYTRDPRRLSVLRGCGLMDAPAADSLDRWTRLGARLLRTPVSLVSLVDTDRQFFASQIGLGEPWATRRQTPLTHSFCQHVVETRAPFAVQDAHNDSRVAGNLAIRDLGVVGYLGVPLEVDGEVLGSLCAITPEPRAWTAEDVEALATLAFGVGAAVTERLRSQRFPAGLEELGSQFGALAEPARLRLVVALGNGERTVGELAEATAAAQPNTSRHLAVLLAQGIVARRREGVRTFYRLAPGALHRLRDVIWALLDRVAH</sequence>
<gene>
    <name evidence="4" type="ORF">AVDCRST_MAG68-226</name>
</gene>
<dbReference type="Gene3D" id="1.10.10.10">
    <property type="entry name" value="Winged helix-like DNA-binding domain superfamily/Winged helix DNA-binding domain"/>
    <property type="match status" value="1"/>
</dbReference>
<dbReference type="Pfam" id="PF01590">
    <property type="entry name" value="GAF"/>
    <property type="match status" value="1"/>
</dbReference>
<evidence type="ECO:0000256" key="1">
    <source>
        <dbReference type="ARBA" id="ARBA00023015"/>
    </source>
</evidence>
<dbReference type="PANTHER" id="PTHR43102:SF2">
    <property type="entry name" value="GAF DOMAIN-CONTAINING PROTEIN"/>
    <property type="match status" value="1"/>
</dbReference>
<proteinExistence type="predicted"/>